<name>A0A326RVR8_9BACT</name>
<accession>A0A326RVR8</accession>
<evidence type="ECO:0000313" key="3">
    <source>
        <dbReference type="EMBL" id="PZV85290.1"/>
    </source>
</evidence>
<dbReference type="EMBL" id="QKTX01000003">
    <property type="protein sequence ID" value="PZV85290.1"/>
    <property type="molecule type" value="Genomic_DNA"/>
</dbReference>
<keyword evidence="4" id="KW-1185">Reference proteome</keyword>
<gene>
    <name evidence="3" type="ORF">CLV31_10381</name>
</gene>
<keyword evidence="1" id="KW-1133">Transmembrane helix</keyword>
<evidence type="ECO:0000256" key="2">
    <source>
        <dbReference type="SAM" id="SignalP"/>
    </source>
</evidence>
<comment type="caution">
    <text evidence="3">The sequence shown here is derived from an EMBL/GenBank/DDBJ whole genome shotgun (WGS) entry which is preliminary data.</text>
</comment>
<feature type="chain" id="PRO_5016283816" evidence="2">
    <location>
        <begin position="29"/>
        <end position="88"/>
    </location>
</feature>
<evidence type="ECO:0000313" key="4">
    <source>
        <dbReference type="Proteomes" id="UP000248917"/>
    </source>
</evidence>
<proteinExistence type="predicted"/>
<reference evidence="3 4" key="1">
    <citation type="submission" date="2018-06" db="EMBL/GenBank/DDBJ databases">
        <title>Genomic Encyclopedia of Archaeal and Bacterial Type Strains, Phase II (KMG-II): from individual species to whole genera.</title>
        <authorList>
            <person name="Goeker M."/>
        </authorList>
    </citation>
    <scope>NUCLEOTIDE SEQUENCE [LARGE SCALE GENOMIC DNA]</scope>
    <source>
        <strain evidence="3 4">T4</strain>
    </source>
</reference>
<keyword evidence="1" id="KW-0472">Membrane</keyword>
<sequence length="88" mass="9864">MTRKEKLMKLKIVCLILLSFLLDFAASAQCAMCRASVENNVSNGETSIGAGLNNGILYLFVMPYLMAAIIGYLWYRTAKKRKAKLTLR</sequence>
<keyword evidence="2" id="KW-0732">Signal</keyword>
<organism evidence="3 4">
    <name type="scientific">Algoriphagus aquaeductus</name>
    <dbReference type="NCBI Taxonomy" id="475299"/>
    <lineage>
        <taxon>Bacteria</taxon>
        <taxon>Pseudomonadati</taxon>
        <taxon>Bacteroidota</taxon>
        <taxon>Cytophagia</taxon>
        <taxon>Cytophagales</taxon>
        <taxon>Cyclobacteriaceae</taxon>
        <taxon>Algoriphagus</taxon>
    </lineage>
</organism>
<keyword evidence="1" id="KW-0812">Transmembrane</keyword>
<dbReference type="AlphaFoldDB" id="A0A326RVR8"/>
<protein>
    <submittedName>
        <fullName evidence="3">Uncharacterized protein</fullName>
    </submittedName>
</protein>
<dbReference type="Proteomes" id="UP000248917">
    <property type="component" value="Unassembled WGS sequence"/>
</dbReference>
<feature type="signal peptide" evidence="2">
    <location>
        <begin position="1"/>
        <end position="28"/>
    </location>
</feature>
<feature type="transmembrane region" description="Helical" evidence="1">
    <location>
        <begin position="54"/>
        <end position="75"/>
    </location>
</feature>
<evidence type="ECO:0000256" key="1">
    <source>
        <dbReference type="SAM" id="Phobius"/>
    </source>
</evidence>